<name>A0AB73T8R7_9FIRM</name>
<comment type="caution">
    <text evidence="2">The sequence shown here is derived from an EMBL/GenBank/DDBJ whole genome shotgun (WGS) entry which is preliminary data.</text>
</comment>
<dbReference type="InterPro" id="IPR001853">
    <property type="entry name" value="DSBA-like_thioredoxin_dom"/>
</dbReference>
<dbReference type="AlphaFoldDB" id="A0AB73T8R7"/>
<accession>A0AB73T8R7</accession>
<dbReference type="EMBL" id="QGGY01000002">
    <property type="protein sequence ID" value="PWJ78283.1"/>
    <property type="molecule type" value="Genomic_DNA"/>
</dbReference>
<dbReference type="Pfam" id="PF01323">
    <property type="entry name" value="DSBA"/>
    <property type="match status" value="1"/>
</dbReference>
<dbReference type="GO" id="GO:0016853">
    <property type="term" value="F:isomerase activity"/>
    <property type="evidence" value="ECO:0007669"/>
    <property type="project" value="UniProtKB-KW"/>
</dbReference>
<keyword evidence="2" id="KW-0413">Isomerase</keyword>
<protein>
    <submittedName>
        <fullName evidence="2">DsbA family dithiol-disulfide isomerase</fullName>
    </submittedName>
</protein>
<dbReference type="SUPFAM" id="SSF52833">
    <property type="entry name" value="Thioredoxin-like"/>
    <property type="match status" value="1"/>
</dbReference>
<dbReference type="InterPro" id="IPR036249">
    <property type="entry name" value="Thioredoxin-like_sf"/>
</dbReference>
<evidence type="ECO:0000313" key="3">
    <source>
        <dbReference type="Proteomes" id="UP000245412"/>
    </source>
</evidence>
<dbReference type="GO" id="GO:0016491">
    <property type="term" value="F:oxidoreductase activity"/>
    <property type="evidence" value="ECO:0007669"/>
    <property type="project" value="InterPro"/>
</dbReference>
<dbReference type="PANTHER" id="PTHR13887">
    <property type="entry name" value="GLUTATHIONE S-TRANSFERASE KAPPA"/>
    <property type="match status" value="1"/>
</dbReference>
<gene>
    <name evidence="2" type="ORF">C7383_102419</name>
</gene>
<evidence type="ECO:0000313" key="2">
    <source>
        <dbReference type="EMBL" id="PWJ78283.1"/>
    </source>
</evidence>
<dbReference type="PANTHER" id="PTHR13887:SF33">
    <property type="entry name" value="ISOMERASE"/>
    <property type="match status" value="1"/>
</dbReference>
<proteinExistence type="predicted"/>
<evidence type="ECO:0000259" key="1">
    <source>
        <dbReference type="Pfam" id="PF01323"/>
    </source>
</evidence>
<dbReference type="RefSeq" id="WP_109625210.1">
    <property type="nucleotide sequence ID" value="NZ_JANKBI010000005.1"/>
</dbReference>
<feature type="domain" description="DSBA-like thioredoxin" evidence="1">
    <location>
        <begin position="4"/>
        <end position="181"/>
    </location>
</feature>
<dbReference type="Gene3D" id="3.40.30.10">
    <property type="entry name" value="Glutaredoxin"/>
    <property type="match status" value="1"/>
</dbReference>
<organism evidence="2 3">
    <name type="scientific">Murimonas intestini</name>
    <dbReference type="NCBI Taxonomy" id="1337051"/>
    <lineage>
        <taxon>Bacteria</taxon>
        <taxon>Bacillati</taxon>
        <taxon>Bacillota</taxon>
        <taxon>Clostridia</taxon>
        <taxon>Lachnospirales</taxon>
        <taxon>Lachnospiraceae</taxon>
        <taxon>Murimonas</taxon>
    </lineage>
</organism>
<sequence length="237" mass="26262">MHKIVVISDYVCPYCYVAEEALKQAAEGREDMVTEFHPYELTRKPAPQVDTYHDNVRREKWAGGLVPDAESLGMDVHFPPCVVPRPYTHLAAEGFLYARERGKGDAYNEAVFAAYFTEEQDIGKIEVLKKAAGKAGLDGEEFAAALDSGIYAKAVEQERHETEGITKISGLPTILIDGRKAEIERYTLDAFKALLEEADRRQTEGVADDVCCESSEPAQEEEEEMHEGGCGDGGCFF</sequence>
<keyword evidence="3" id="KW-1185">Reference proteome</keyword>
<reference evidence="2 3" key="1">
    <citation type="submission" date="2018-05" db="EMBL/GenBank/DDBJ databases">
        <authorList>
            <person name="Goeker M."/>
            <person name="Huntemann M."/>
            <person name="Clum A."/>
            <person name="Pillay M."/>
            <person name="Palaniappan K."/>
            <person name="Varghese N."/>
            <person name="Mikhailova N."/>
            <person name="Stamatis D."/>
            <person name="Reddy T."/>
            <person name="Daum C."/>
            <person name="Shapiro N."/>
            <person name="Ivanova N."/>
            <person name="Kyrpides N."/>
            <person name="Woyke T."/>
        </authorList>
    </citation>
    <scope>NUCLEOTIDE SEQUENCE [LARGE SCALE GENOMIC DNA]</scope>
    <source>
        <strain evidence="2 3">DSM 26524</strain>
    </source>
</reference>
<dbReference type="Proteomes" id="UP000245412">
    <property type="component" value="Unassembled WGS sequence"/>
</dbReference>